<comment type="caution">
    <text evidence="4">The sequence shown here is derived from an EMBL/GenBank/DDBJ whole genome shotgun (WGS) entry which is preliminary data.</text>
</comment>
<dbReference type="Proteomes" id="UP000265816">
    <property type="component" value="Unassembled WGS sequence"/>
</dbReference>
<accession>A0A398B6P7</accession>
<dbReference type="RefSeq" id="WP_119112375.1">
    <property type="nucleotide sequence ID" value="NZ_CBCSEO010000002.1"/>
</dbReference>
<dbReference type="CDD" id="cd06464">
    <property type="entry name" value="ACD_sHsps-like"/>
    <property type="match status" value="1"/>
</dbReference>
<organism evidence="4 5">
    <name type="scientific">Mesobacillus zeae</name>
    <dbReference type="NCBI Taxonomy" id="1917180"/>
    <lineage>
        <taxon>Bacteria</taxon>
        <taxon>Bacillati</taxon>
        <taxon>Bacillota</taxon>
        <taxon>Bacilli</taxon>
        <taxon>Bacillales</taxon>
        <taxon>Bacillaceae</taxon>
        <taxon>Mesobacillus</taxon>
    </lineage>
</organism>
<evidence type="ECO:0000259" key="3">
    <source>
        <dbReference type="PROSITE" id="PS01031"/>
    </source>
</evidence>
<dbReference type="PROSITE" id="PS01031">
    <property type="entry name" value="SHSP"/>
    <property type="match status" value="1"/>
</dbReference>
<reference evidence="4 5" key="1">
    <citation type="submission" date="2018-08" db="EMBL/GenBank/DDBJ databases">
        <title>Bacillus jemisoniae sp. nov., Bacillus chryseoplanitiae sp. nov., Bacillus resnikiae sp. nov., and Bacillus frankliniae sp. nov., isolated from Viking spacecraft and associated surfaces.</title>
        <authorList>
            <person name="Seuylemezian A."/>
            <person name="Vaishampayan P."/>
        </authorList>
    </citation>
    <scope>NUCLEOTIDE SEQUENCE [LARGE SCALE GENOMIC DNA]</scope>
    <source>
        <strain evidence="4 5">JJ-247</strain>
    </source>
</reference>
<evidence type="ECO:0000313" key="4">
    <source>
        <dbReference type="EMBL" id="RID85522.1"/>
    </source>
</evidence>
<dbReference type="Gene3D" id="2.60.40.790">
    <property type="match status" value="1"/>
</dbReference>
<name>A0A398B6P7_9BACI</name>
<dbReference type="AlphaFoldDB" id="A0A398B6P7"/>
<dbReference type="OrthoDB" id="2861948at2"/>
<proteinExistence type="inferred from homology"/>
<dbReference type="EMBL" id="QWVT01000015">
    <property type="protein sequence ID" value="RID85522.1"/>
    <property type="molecule type" value="Genomic_DNA"/>
</dbReference>
<dbReference type="InterPro" id="IPR008978">
    <property type="entry name" value="HSP20-like_chaperone"/>
</dbReference>
<comment type="similarity">
    <text evidence="1 2">Belongs to the small heat shock protein (HSP20) family.</text>
</comment>
<evidence type="ECO:0000256" key="1">
    <source>
        <dbReference type="PROSITE-ProRule" id="PRU00285"/>
    </source>
</evidence>
<protein>
    <submittedName>
        <fullName evidence="4">Hsp20/alpha crystallin family protein</fullName>
    </submittedName>
</protein>
<dbReference type="SUPFAM" id="SSF49764">
    <property type="entry name" value="HSP20-like chaperones"/>
    <property type="match status" value="1"/>
</dbReference>
<evidence type="ECO:0000313" key="5">
    <source>
        <dbReference type="Proteomes" id="UP000265816"/>
    </source>
</evidence>
<dbReference type="Pfam" id="PF00011">
    <property type="entry name" value="HSP20"/>
    <property type="match status" value="1"/>
</dbReference>
<evidence type="ECO:0000256" key="2">
    <source>
        <dbReference type="RuleBase" id="RU003616"/>
    </source>
</evidence>
<sequence length="160" mass="18426">MEMDKLKNWLDLTKQYASESFWKEIFNQQAVQHQGSQPTGGLKMQDLFPRCDLFEFQDCLYVEAELPGAVRENINIILQGQNLIIKGTYPTLKPTLQYYLKERPDRSFEKTITLPFKVNRHRIQTSLEGGVLSIVLPVIPEDEAVPITIDLNAENHPQPL</sequence>
<dbReference type="InterPro" id="IPR002068">
    <property type="entry name" value="A-crystallin/Hsp20_dom"/>
</dbReference>
<feature type="domain" description="SHSP" evidence="3">
    <location>
        <begin position="42"/>
        <end position="154"/>
    </location>
</feature>
<gene>
    <name evidence="4" type="ORF">D1970_08075</name>
</gene>
<keyword evidence="5" id="KW-1185">Reference proteome</keyword>